<dbReference type="GO" id="GO:0005840">
    <property type="term" value="C:ribosome"/>
    <property type="evidence" value="ECO:0007669"/>
    <property type="project" value="UniProtKB-KW"/>
</dbReference>
<protein>
    <submittedName>
        <fullName evidence="3">50S ribosomal protein L21</fullName>
    </submittedName>
</protein>
<dbReference type="EMBL" id="WBWS01000007">
    <property type="protein sequence ID" value="KAB2771037.1"/>
    <property type="molecule type" value="Genomic_DNA"/>
</dbReference>
<evidence type="ECO:0000313" key="4">
    <source>
        <dbReference type="Proteomes" id="UP000481876"/>
    </source>
</evidence>
<feature type="transmembrane region" description="Helical" evidence="2">
    <location>
        <begin position="6"/>
        <end position="26"/>
    </location>
</feature>
<feature type="compositionally biased region" description="Basic residues" evidence="1">
    <location>
        <begin position="204"/>
        <end position="219"/>
    </location>
</feature>
<keyword evidence="2" id="KW-0472">Membrane</keyword>
<evidence type="ECO:0000256" key="2">
    <source>
        <dbReference type="SAM" id="Phobius"/>
    </source>
</evidence>
<sequence length="219" mass="23941">MPLLIVQLAVLVAVAFIIGCLLGRFVRRRNAAVPDRERTIIAAARATLPVDEKPETPKEAAAPVEAEEPKASTQPSEPETRPVKAVPEAEVVGSWPLEAESPDADVEPVLDPGRPELLDAARRGKADDLTVINGIGRAVQGLLNGIGVFHYDQIAIWNDEESRWIERNIGFPRRVEREDWIAQAAKLANAANRAIAKQADKPRKAPAKPRPRRTKKAGE</sequence>
<dbReference type="AlphaFoldDB" id="A0A6L3Z983"/>
<keyword evidence="2" id="KW-1133">Transmembrane helix</keyword>
<keyword evidence="3" id="KW-0689">Ribosomal protein</keyword>
<reference evidence="3 4" key="1">
    <citation type="submission" date="2019-09" db="EMBL/GenBank/DDBJ databases">
        <title>Taxonomic organization of the family Brucellaceae based on a phylogenomic approach.</title>
        <authorList>
            <person name="Leclercq S."/>
            <person name="Cloeckaert A."/>
            <person name="Zygmunt M.S."/>
        </authorList>
    </citation>
    <scope>NUCLEOTIDE SEQUENCE [LARGE SCALE GENOMIC DNA]</scope>
    <source>
        <strain evidence="3 4">LMG 3313</strain>
    </source>
</reference>
<feature type="region of interest" description="Disordered" evidence="1">
    <location>
        <begin position="51"/>
        <end position="86"/>
    </location>
</feature>
<feature type="region of interest" description="Disordered" evidence="1">
    <location>
        <begin position="192"/>
        <end position="219"/>
    </location>
</feature>
<keyword evidence="3" id="KW-0687">Ribonucleoprotein</keyword>
<name>A0A6L3Z983_BRUAN</name>
<dbReference type="RefSeq" id="WP_151663443.1">
    <property type="nucleotide sequence ID" value="NZ_JAFEHG010000001.1"/>
</dbReference>
<evidence type="ECO:0000256" key="1">
    <source>
        <dbReference type="SAM" id="MobiDB-lite"/>
    </source>
</evidence>
<gene>
    <name evidence="3" type="ORF">F9L04_08590</name>
</gene>
<keyword evidence="2" id="KW-0812">Transmembrane</keyword>
<evidence type="ECO:0000313" key="3">
    <source>
        <dbReference type="EMBL" id="KAB2771037.1"/>
    </source>
</evidence>
<accession>A0A6L3Z983</accession>
<proteinExistence type="predicted"/>
<organism evidence="3 4">
    <name type="scientific">Brucella anthropi</name>
    <name type="common">Ochrobactrum anthropi</name>
    <dbReference type="NCBI Taxonomy" id="529"/>
    <lineage>
        <taxon>Bacteria</taxon>
        <taxon>Pseudomonadati</taxon>
        <taxon>Pseudomonadota</taxon>
        <taxon>Alphaproteobacteria</taxon>
        <taxon>Hyphomicrobiales</taxon>
        <taxon>Brucellaceae</taxon>
        <taxon>Brucella/Ochrobactrum group</taxon>
        <taxon>Brucella</taxon>
    </lineage>
</organism>
<comment type="caution">
    <text evidence="3">The sequence shown here is derived from an EMBL/GenBank/DDBJ whole genome shotgun (WGS) entry which is preliminary data.</text>
</comment>
<dbReference type="Proteomes" id="UP000481876">
    <property type="component" value="Unassembled WGS sequence"/>
</dbReference>